<evidence type="ECO:0000313" key="6">
    <source>
        <dbReference type="Proteomes" id="UP000004283"/>
    </source>
</evidence>
<dbReference type="PANTHER" id="PTHR43150">
    <property type="entry name" value="HYPERKINETIC, ISOFORM M"/>
    <property type="match status" value="1"/>
</dbReference>
<comment type="similarity">
    <text evidence="1">Belongs to the shaker potassium channel beta subunit family.</text>
</comment>
<organism evidence="5 6">
    <name type="scientific">Leuconostoc mesenteroides subsp. cremoris ATCC 19254</name>
    <dbReference type="NCBI Taxonomy" id="586220"/>
    <lineage>
        <taxon>Bacteria</taxon>
        <taxon>Bacillati</taxon>
        <taxon>Bacillota</taxon>
        <taxon>Bacilli</taxon>
        <taxon>Lactobacillales</taxon>
        <taxon>Lactobacillaceae</taxon>
        <taxon>Leuconostoc</taxon>
    </lineage>
</organism>
<protein>
    <submittedName>
        <fullName evidence="5">Oxidoreductase, aldo/keto reductase family protein</fullName>
    </submittedName>
</protein>
<dbReference type="InterPro" id="IPR023210">
    <property type="entry name" value="NADP_OxRdtase_dom"/>
</dbReference>
<dbReference type="GO" id="GO:0051596">
    <property type="term" value="P:methylglyoxal catabolic process"/>
    <property type="evidence" value="ECO:0007669"/>
    <property type="project" value="TreeGrafter"/>
</dbReference>
<dbReference type="SUPFAM" id="SSF51430">
    <property type="entry name" value="NAD(P)-linked oxidoreductase"/>
    <property type="match status" value="1"/>
</dbReference>
<dbReference type="InterPro" id="IPR036812">
    <property type="entry name" value="NAD(P)_OxRdtase_dom_sf"/>
</dbReference>
<dbReference type="HOGENOM" id="CLU_023205_2_0_9"/>
<comment type="caution">
    <text evidence="5">The sequence shown here is derived from an EMBL/GenBank/DDBJ whole genome shotgun (WGS) entry which is preliminary data.</text>
</comment>
<dbReference type="AlphaFoldDB" id="C2KJ65"/>
<keyword evidence="2" id="KW-0521">NADP</keyword>
<evidence type="ECO:0000256" key="3">
    <source>
        <dbReference type="ARBA" id="ARBA00023002"/>
    </source>
</evidence>
<proteinExistence type="inferred from homology"/>
<sequence>MQKEKQMYSANKNRYEKMIYNRIGNSGLQISAISLGLWNNFGSVDPYENQKGIIHQAFDLGITYFDLANNYGPIPGSAEENFGKIMATDMKPYRDEMVIASKAGHKMWPGPYGNWNSRKSIIASADQSLRRTGLDYFDIFYSHRPDPMTPVIETAQALDQLVRQGKALYIGISKYSSQETQEIIDIFKELKTPFIIHQPRYNMFDRKAERGLFTTLGENKKGAVGFSSLAQGLLSDKYLKGIPNNSRANKVTIPFLTTEKVEPTINTVQKLNQIAQRRGQTLPQMAFAWNLRIPELASVLIGASNPKQVIENVKALDNLSFSPEELLEIDHALSEYAANQA</sequence>
<evidence type="ECO:0000259" key="4">
    <source>
        <dbReference type="Pfam" id="PF00248"/>
    </source>
</evidence>
<accession>C2KJ65</accession>
<reference evidence="5 6" key="1">
    <citation type="submission" date="2009-04" db="EMBL/GenBank/DDBJ databases">
        <authorList>
            <person name="Qin X."/>
            <person name="Bachman B."/>
            <person name="Battles P."/>
            <person name="Bell A."/>
            <person name="Bess C."/>
            <person name="Bickham C."/>
            <person name="Chaboub L."/>
            <person name="Chen D."/>
            <person name="Coyle M."/>
            <person name="Deiros D.R."/>
            <person name="Dinh H."/>
            <person name="Forbes L."/>
            <person name="Fowler G."/>
            <person name="Francisco L."/>
            <person name="Fu Q."/>
            <person name="Gubbala S."/>
            <person name="Hale W."/>
            <person name="Han Y."/>
            <person name="Hemphill L."/>
            <person name="Highlander S.K."/>
            <person name="Hirani K."/>
            <person name="Hogues M."/>
            <person name="Jackson L."/>
            <person name="Jakkamsetti A."/>
            <person name="Javaid M."/>
            <person name="Jiang H."/>
            <person name="Korchina V."/>
            <person name="Kovar C."/>
            <person name="Lara F."/>
            <person name="Lee S."/>
            <person name="Mata R."/>
            <person name="Mathew T."/>
            <person name="Moen C."/>
            <person name="Morales K."/>
            <person name="Munidasa M."/>
            <person name="Nazareth L."/>
            <person name="Ngo R."/>
            <person name="Nguyen L."/>
            <person name="Okwuonu G."/>
            <person name="Ongeri F."/>
            <person name="Patil S."/>
            <person name="Petrosino J."/>
            <person name="Pham C."/>
            <person name="Pham P."/>
            <person name="Pu L.-L."/>
            <person name="Puazo M."/>
            <person name="Raj R."/>
            <person name="Reid J."/>
            <person name="Rouhana J."/>
            <person name="Saada N."/>
            <person name="Shang Y."/>
            <person name="Simmons D."/>
            <person name="Thornton R."/>
            <person name="Warren J."/>
            <person name="Weissenberger G."/>
            <person name="Zhang J."/>
            <person name="Zhang L."/>
            <person name="Zhou C."/>
            <person name="Zhu D."/>
            <person name="Muzny D."/>
            <person name="Worley K."/>
            <person name="Gibbs R."/>
        </authorList>
    </citation>
    <scope>NUCLEOTIDE SEQUENCE [LARGE SCALE GENOMIC DNA]</scope>
    <source>
        <strain evidence="5 6">ATCC 19254</strain>
    </source>
</reference>
<dbReference type="Proteomes" id="UP000004283">
    <property type="component" value="Unassembled WGS sequence"/>
</dbReference>
<dbReference type="EMBL" id="ACKV01000032">
    <property type="protein sequence ID" value="EEJ42737.1"/>
    <property type="molecule type" value="Genomic_DNA"/>
</dbReference>
<evidence type="ECO:0000313" key="5">
    <source>
        <dbReference type="EMBL" id="EEJ42737.1"/>
    </source>
</evidence>
<dbReference type="Pfam" id="PF00248">
    <property type="entry name" value="Aldo_ket_red"/>
    <property type="match status" value="1"/>
</dbReference>
<keyword evidence="3" id="KW-0560">Oxidoreductase</keyword>
<evidence type="ECO:0000256" key="1">
    <source>
        <dbReference type="ARBA" id="ARBA00006515"/>
    </source>
</evidence>
<evidence type="ECO:0000256" key="2">
    <source>
        <dbReference type="ARBA" id="ARBA00022857"/>
    </source>
</evidence>
<dbReference type="Gene3D" id="3.20.20.100">
    <property type="entry name" value="NADP-dependent oxidoreductase domain"/>
    <property type="match status" value="1"/>
</dbReference>
<name>C2KJ65_LEUMC</name>
<feature type="domain" description="NADP-dependent oxidoreductase" evidence="4">
    <location>
        <begin position="33"/>
        <end position="332"/>
    </location>
</feature>
<gene>
    <name evidence="5" type="ORF">HMPREF0555_0681</name>
</gene>
<dbReference type="GO" id="GO:0016491">
    <property type="term" value="F:oxidoreductase activity"/>
    <property type="evidence" value="ECO:0007669"/>
    <property type="project" value="UniProtKB-KW"/>
</dbReference>
<dbReference type="InterPro" id="IPR005399">
    <property type="entry name" value="K_chnl_volt-dep_bsu_KCNAB-rel"/>
</dbReference>
<dbReference type="PANTHER" id="PTHR43150:SF4">
    <property type="entry name" value="L-GLYCERALDEHYDE 3-PHOSPHATE REDUCTASE"/>
    <property type="match status" value="1"/>
</dbReference>